<proteinExistence type="predicted"/>
<accession>A0A0H5Q462</accession>
<reference evidence="1" key="1">
    <citation type="submission" date="2015-06" db="EMBL/GenBank/DDBJ databases">
        <authorList>
            <person name="Joergensen T."/>
        </authorList>
    </citation>
    <scope>NUCLEOTIDE SEQUENCE</scope>
    <source>
        <strain evidence="1">RGFK0986</strain>
    </source>
</reference>
<dbReference type="AlphaFoldDB" id="A0A0H5Q462"/>
<organism evidence="1">
    <name type="scientific">uncultured prokaryote</name>
    <dbReference type="NCBI Taxonomy" id="198431"/>
    <lineage>
        <taxon>unclassified sequences</taxon>
        <taxon>environmental samples</taxon>
    </lineage>
</organism>
<evidence type="ECO:0000313" key="1">
    <source>
        <dbReference type="EMBL" id="CRY96209.1"/>
    </source>
</evidence>
<dbReference type="EMBL" id="LN853581">
    <property type="protein sequence ID" value="CRY96209.1"/>
    <property type="molecule type" value="Genomic_DNA"/>
</dbReference>
<reference evidence="1" key="2">
    <citation type="submission" date="2015-07" db="EMBL/GenBank/DDBJ databases">
        <title>Plasmids, circular viruses and viroids from rat gut.</title>
        <authorList>
            <person name="Jorgensen T.J."/>
            <person name="Hansen M.A."/>
            <person name="Xu Z."/>
            <person name="Tabak M.A."/>
            <person name="Sorensen S.J."/>
            <person name="Hansen L.H."/>
        </authorList>
    </citation>
    <scope>NUCLEOTIDE SEQUENCE</scope>
    <source>
        <strain evidence="1">RGFK0986</strain>
    </source>
</reference>
<protein>
    <submittedName>
        <fullName evidence="1">Uncharacterized protein</fullName>
    </submittedName>
</protein>
<sequence>MVPFLRQIANHYYKSGADMSRMCFIFPNRRSMAFFRKHLADAVKEDGNAIPVVAPIMLTMNDFFYAVSLTGEAGRVTLLLELYDCYKELNSKAESLDDFIFWGVGIILYSRGNHVRIFFDTCHRS</sequence>
<name>A0A0H5Q462_9ZZZZ</name>